<dbReference type="STRING" id="52670.A0A2I4AK39"/>
<dbReference type="KEGG" id="alim:106511638"/>
<protein>
    <submittedName>
        <fullName evidence="2">Uncharacterized protein LOC106511638</fullName>
    </submittedName>
</protein>
<dbReference type="GO" id="GO:0003676">
    <property type="term" value="F:nucleic acid binding"/>
    <property type="evidence" value="ECO:0007669"/>
    <property type="project" value="InterPro"/>
</dbReference>
<dbReference type="AlphaFoldDB" id="A0A2I4AK39"/>
<dbReference type="RefSeq" id="XP_013855847.1">
    <property type="nucleotide sequence ID" value="XM_014000393.1"/>
</dbReference>
<dbReference type="InParanoid" id="A0A2I4AK39"/>
<gene>
    <name evidence="2" type="primary">LOC106511638</name>
</gene>
<dbReference type="InterPro" id="IPR036397">
    <property type="entry name" value="RNaseH_sf"/>
</dbReference>
<organism evidence="1 2">
    <name type="scientific">Austrofundulus limnaeus</name>
    <name type="common">Annual killifish</name>
    <dbReference type="NCBI Taxonomy" id="52670"/>
    <lineage>
        <taxon>Eukaryota</taxon>
        <taxon>Metazoa</taxon>
        <taxon>Chordata</taxon>
        <taxon>Craniata</taxon>
        <taxon>Vertebrata</taxon>
        <taxon>Euteleostomi</taxon>
        <taxon>Actinopterygii</taxon>
        <taxon>Neopterygii</taxon>
        <taxon>Teleostei</taxon>
        <taxon>Neoteleostei</taxon>
        <taxon>Acanthomorphata</taxon>
        <taxon>Ovalentaria</taxon>
        <taxon>Atherinomorphae</taxon>
        <taxon>Cyprinodontiformes</taxon>
        <taxon>Rivulidae</taxon>
        <taxon>Austrofundulus</taxon>
    </lineage>
</organism>
<sequence>MPLPFRDGRPKLPDNKICAMHRLKCLEKRLKKDKTYYSDYTSRGLTAEQLQSSDWFTGPAFLWKKNLPDREAKVGEIREDDPELRKVFVCTTNAKEEQTILDRFEKFSEWSRLIRALAVLRKRVKEFKGEIQKGKESTSLEERKQTELFVIKLVQQKAFSEALKSLKSKETVSKTKDHELYKLSPFLDEEGILRVGGRLSKAALHTHVKHPAILPKDSHISTLLIRHFHSKVHHQGRGMTMNELRANGWWILGSSRAVSSYIFKCVKCRMYRRKPESQSMGELPVDRTEPTTPFTYVGMDCFGPVFVKDGRKELKRYGLILTCLCSRAIHIEVVDDLSTDAFLNALRAFIAIRGNVRQLR</sequence>
<dbReference type="SUPFAM" id="SSF53098">
    <property type="entry name" value="Ribonuclease H-like"/>
    <property type="match status" value="1"/>
</dbReference>
<reference evidence="2" key="1">
    <citation type="submission" date="2025-08" db="UniProtKB">
        <authorList>
            <consortium name="RefSeq"/>
        </authorList>
    </citation>
    <scope>IDENTIFICATION</scope>
</reference>
<dbReference type="GeneID" id="106511638"/>
<dbReference type="OrthoDB" id="8046937at2759"/>
<accession>A0A2I4AK39</accession>
<proteinExistence type="predicted"/>
<keyword evidence="1" id="KW-1185">Reference proteome</keyword>
<dbReference type="PANTHER" id="PTHR47331">
    <property type="entry name" value="PHD-TYPE DOMAIN-CONTAINING PROTEIN"/>
    <property type="match status" value="1"/>
</dbReference>
<evidence type="ECO:0000313" key="2">
    <source>
        <dbReference type="RefSeq" id="XP_013855847.1"/>
    </source>
</evidence>
<dbReference type="PANTHER" id="PTHR47331:SF5">
    <property type="entry name" value="RIBONUCLEASE H"/>
    <property type="match status" value="1"/>
</dbReference>
<dbReference type="InterPro" id="IPR012337">
    <property type="entry name" value="RNaseH-like_sf"/>
</dbReference>
<feature type="non-terminal residue" evidence="2">
    <location>
        <position position="360"/>
    </location>
</feature>
<dbReference type="Gene3D" id="3.30.420.10">
    <property type="entry name" value="Ribonuclease H-like superfamily/Ribonuclease H"/>
    <property type="match status" value="1"/>
</dbReference>
<evidence type="ECO:0000313" key="1">
    <source>
        <dbReference type="Proteomes" id="UP000192220"/>
    </source>
</evidence>
<dbReference type="Proteomes" id="UP000192220">
    <property type="component" value="Unplaced"/>
</dbReference>
<name>A0A2I4AK39_AUSLI</name>